<dbReference type="Gene3D" id="1.10.510.10">
    <property type="entry name" value="Transferase(Phosphotransferase) domain 1"/>
    <property type="match status" value="1"/>
</dbReference>
<dbReference type="GO" id="GO:0004674">
    <property type="term" value="F:protein serine/threonine kinase activity"/>
    <property type="evidence" value="ECO:0007669"/>
    <property type="project" value="UniProtKB-KW"/>
</dbReference>
<name>A0AAE3KR11_9CYAN</name>
<comment type="caution">
    <text evidence="3">The sequence shown here is derived from an EMBL/GenBank/DDBJ whole genome shotgun (WGS) entry which is preliminary data.</text>
</comment>
<dbReference type="GO" id="GO:0005524">
    <property type="term" value="F:ATP binding"/>
    <property type="evidence" value="ECO:0007669"/>
    <property type="project" value="InterPro"/>
</dbReference>
<keyword evidence="1" id="KW-0472">Membrane</keyword>
<keyword evidence="3" id="KW-0418">Kinase</keyword>
<feature type="non-terminal residue" evidence="3">
    <location>
        <position position="1"/>
    </location>
</feature>
<dbReference type="AlphaFoldDB" id="A0AAE3KR11"/>
<keyword evidence="1" id="KW-0812">Transmembrane</keyword>
<evidence type="ECO:0000256" key="1">
    <source>
        <dbReference type="SAM" id="Phobius"/>
    </source>
</evidence>
<dbReference type="SUPFAM" id="SSF56112">
    <property type="entry name" value="Protein kinase-like (PK-like)"/>
    <property type="match status" value="1"/>
</dbReference>
<dbReference type="Proteomes" id="UP001204953">
    <property type="component" value="Unassembled WGS sequence"/>
</dbReference>
<keyword evidence="3" id="KW-0723">Serine/threonine-protein kinase</keyword>
<keyword evidence="4" id="KW-1185">Reference proteome</keyword>
<accession>A0AAE3KR11</accession>
<dbReference type="Pfam" id="PF00069">
    <property type="entry name" value="Pkinase"/>
    <property type="match status" value="1"/>
</dbReference>
<evidence type="ECO:0000259" key="2">
    <source>
        <dbReference type="PROSITE" id="PS50011"/>
    </source>
</evidence>
<gene>
    <name evidence="3" type="ORF">NJ959_28650</name>
</gene>
<dbReference type="PROSITE" id="PS50011">
    <property type="entry name" value="PROTEIN_KINASE_DOM"/>
    <property type="match status" value="1"/>
</dbReference>
<keyword evidence="1" id="KW-1133">Transmembrane helix</keyword>
<evidence type="ECO:0000313" key="3">
    <source>
        <dbReference type="EMBL" id="MCP2732406.1"/>
    </source>
</evidence>
<dbReference type="InterPro" id="IPR011009">
    <property type="entry name" value="Kinase-like_dom_sf"/>
</dbReference>
<organism evidence="3 4">
    <name type="scientific">Limnofasciculus baicalensis BBK-W-15</name>
    <dbReference type="NCBI Taxonomy" id="2699891"/>
    <lineage>
        <taxon>Bacteria</taxon>
        <taxon>Bacillati</taxon>
        <taxon>Cyanobacteriota</taxon>
        <taxon>Cyanophyceae</taxon>
        <taxon>Coleofasciculales</taxon>
        <taxon>Coleofasciculaceae</taxon>
        <taxon>Limnofasciculus</taxon>
        <taxon>Limnofasciculus baicalensis</taxon>
    </lineage>
</organism>
<sequence>FSDRGEDRLVLIDFGTAREVTRTYLAKLSAGHRITAIVSTGYTAPEQATGDATARSDFFSLGRTFVYLLTGQHPDTMYSNRTDDLNWRDYTSGISPQFLDLIDWLMERDFRQRPANAREILDRIAVIEGQTIGASTTTVNFGGSTTTQLPEATLPSQDEGRQRWLLLAFLIFLLVTWGLITLTALGFSYSERSWLAPNAQAPQKKGDVDYFPYVEGKDSQGKTAEFNIAVLSREYKWQLGSSSQVNYGGKLIPVESLQSNLTEEGIQKIMNNPSEIISVGTASCEGSPATEEARAFGRSEQIQLLGKKLFRDVGSVKNYRLLNLGQFRGKNCQTNQDETAYQRSIILIGVGKKTDGVILDEALRSRLEAKPFGDFQIQDYSLGSKEKFKTIPSRLNE</sequence>
<evidence type="ECO:0000313" key="4">
    <source>
        <dbReference type="Proteomes" id="UP001204953"/>
    </source>
</evidence>
<dbReference type="InterPro" id="IPR000719">
    <property type="entry name" value="Prot_kinase_dom"/>
</dbReference>
<dbReference type="EMBL" id="JAMZMM010000588">
    <property type="protein sequence ID" value="MCP2732406.1"/>
    <property type="molecule type" value="Genomic_DNA"/>
</dbReference>
<protein>
    <submittedName>
        <fullName evidence="3">Serine/threonine protein kinase</fullName>
    </submittedName>
</protein>
<feature type="transmembrane region" description="Helical" evidence="1">
    <location>
        <begin position="164"/>
        <end position="189"/>
    </location>
</feature>
<reference evidence="3" key="1">
    <citation type="submission" date="2022-06" db="EMBL/GenBank/DDBJ databases">
        <title>New cyanobacteria of genus Symplocastrum in benthos of Lake Baikal.</title>
        <authorList>
            <person name="Sorokovikova E."/>
            <person name="Tikhonova I."/>
            <person name="Krasnopeev A."/>
            <person name="Evseev P."/>
            <person name="Gladkikh A."/>
            <person name="Belykh O."/>
        </authorList>
    </citation>
    <scope>NUCLEOTIDE SEQUENCE</scope>
    <source>
        <strain evidence="3">BBK-W-15</strain>
    </source>
</reference>
<feature type="domain" description="Protein kinase" evidence="2">
    <location>
        <begin position="1"/>
        <end position="126"/>
    </location>
</feature>
<proteinExistence type="predicted"/>
<keyword evidence="3" id="KW-0808">Transferase</keyword>